<protein>
    <recommendedName>
        <fullName evidence="4">Probable 2-phosphosulfolactate phosphatase</fullName>
        <ecNumber evidence="3">3.1.3.71</ecNumber>
    </recommendedName>
</protein>
<keyword evidence="9" id="KW-1185">Reference proteome</keyword>
<comment type="cofactor">
    <cofactor evidence="1">
        <name>Mg(2+)</name>
        <dbReference type="ChEBI" id="CHEBI:18420"/>
    </cofactor>
</comment>
<accession>A0ABR9QKE3</accession>
<dbReference type="Proteomes" id="UP001516662">
    <property type="component" value="Unassembled WGS sequence"/>
</dbReference>
<dbReference type="InterPro" id="IPR005238">
    <property type="entry name" value="ComB-like"/>
</dbReference>
<dbReference type="SUPFAM" id="SSF142823">
    <property type="entry name" value="ComB-like"/>
    <property type="match status" value="1"/>
</dbReference>
<dbReference type="RefSeq" id="WP_193537084.1">
    <property type="nucleotide sequence ID" value="NZ_JADCLJ010000020.1"/>
</dbReference>
<evidence type="ECO:0000256" key="5">
    <source>
        <dbReference type="ARBA" id="ARBA00022801"/>
    </source>
</evidence>
<dbReference type="EMBL" id="JADCLJ010000020">
    <property type="protein sequence ID" value="MBE4908963.1"/>
    <property type="molecule type" value="Genomic_DNA"/>
</dbReference>
<sequence length="241" mass="26627">MPKIHLLMKKEEIDSTKMKDNKVAVVFDVLLATSTITAGLHFGAKEVIPVLNGEEAKKEAVNRQEETYVLVGEYEGKTIEGFLDPNPLQLREALEGKSMILSTTNGTVAIKKAAEAKRVYICSLLNGKAVAEKLNQEIREETVIVICSGSAGEFCLEDFYGAGYFLNSLMNSEVNEWQLTDAAQSALLFYKGMSEKSNEILLSSRVGKLLAKYGYEEEVRFVGNHGSIHIVPYLLDGRIVV</sequence>
<keyword evidence="6" id="KW-0460">Magnesium</keyword>
<evidence type="ECO:0000313" key="9">
    <source>
        <dbReference type="Proteomes" id="UP001516662"/>
    </source>
</evidence>
<dbReference type="PANTHER" id="PTHR37311:SF1">
    <property type="entry name" value="2-PHOSPHOSULFOLACTATE PHOSPHATASE-RELATED"/>
    <property type="match status" value="1"/>
</dbReference>
<proteinExistence type="inferred from homology"/>
<dbReference type="Pfam" id="PF04029">
    <property type="entry name" value="2-ph_phosp"/>
    <property type="match status" value="1"/>
</dbReference>
<dbReference type="Gene3D" id="3.90.1560.10">
    <property type="entry name" value="ComB-like"/>
    <property type="match status" value="1"/>
</dbReference>
<organism evidence="8 9">
    <name type="scientific">Litchfieldia luteola</name>
    <dbReference type="NCBI Taxonomy" id="682179"/>
    <lineage>
        <taxon>Bacteria</taxon>
        <taxon>Bacillati</taxon>
        <taxon>Bacillota</taxon>
        <taxon>Bacilli</taxon>
        <taxon>Bacillales</taxon>
        <taxon>Bacillaceae</taxon>
        <taxon>Litchfieldia</taxon>
    </lineage>
</organism>
<dbReference type="EC" id="3.1.3.71" evidence="3"/>
<evidence type="ECO:0000313" key="8">
    <source>
        <dbReference type="EMBL" id="MBE4908963.1"/>
    </source>
</evidence>
<evidence type="ECO:0000256" key="7">
    <source>
        <dbReference type="ARBA" id="ARBA00033711"/>
    </source>
</evidence>
<keyword evidence="5" id="KW-0378">Hydrolase</keyword>
<evidence type="ECO:0000256" key="4">
    <source>
        <dbReference type="ARBA" id="ARBA00021948"/>
    </source>
</evidence>
<comment type="caution">
    <text evidence="8">The sequence shown here is derived from an EMBL/GenBank/DDBJ whole genome shotgun (WGS) entry which is preliminary data.</text>
</comment>
<evidence type="ECO:0000256" key="2">
    <source>
        <dbReference type="ARBA" id="ARBA00009997"/>
    </source>
</evidence>
<name>A0ABR9QKE3_9BACI</name>
<comment type="catalytic activity">
    <reaction evidence="7">
        <text>(2R)-O-phospho-3-sulfolactate + H2O = (2R)-3-sulfolactate + phosphate</text>
        <dbReference type="Rhea" id="RHEA:23416"/>
        <dbReference type="ChEBI" id="CHEBI:15377"/>
        <dbReference type="ChEBI" id="CHEBI:15597"/>
        <dbReference type="ChEBI" id="CHEBI:43474"/>
        <dbReference type="ChEBI" id="CHEBI:58738"/>
        <dbReference type="EC" id="3.1.3.71"/>
    </reaction>
</comment>
<gene>
    <name evidence="8" type="ORF">IMZ08_12915</name>
</gene>
<reference evidence="8 9" key="1">
    <citation type="submission" date="2020-10" db="EMBL/GenBank/DDBJ databases">
        <title>Bacillus sp. HD4P25, an endophyte from a halophyte.</title>
        <authorList>
            <person name="Sun J.-Q."/>
        </authorList>
    </citation>
    <scope>NUCLEOTIDE SEQUENCE [LARGE SCALE GENOMIC DNA]</scope>
    <source>
        <strain evidence="8 9">YIM 93174</strain>
    </source>
</reference>
<evidence type="ECO:0000256" key="6">
    <source>
        <dbReference type="ARBA" id="ARBA00022842"/>
    </source>
</evidence>
<dbReference type="PANTHER" id="PTHR37311">
    <property type="entry name" value="2-PHOSPHOSULFOLACTATE PHOSPHATASE-RELATED"/>
    <property type="match status" value="1"/>
</dbReference>
<dbReference type="InterPro" id="IPR036702">
    <property type="entry name" value="ComB-like_sf"/>
</dbReference>
<evidence type="ECO:0000256" key="1">
    <source>
        <dbReference type="ARBA" id="ARBA00001946"/>
    </source>
</evidence>
<evidence type="ECO:0000256" key="3">
    <source>
        <dbReference type="ARBA" id="ARBA00012953"/>
    </source>
</evidence>
<comment type="similarity">
    <text evidence="2">Belongs to the ComB family.</text>
</comment>